<dbReference type="AlphaFoldDB" id="A0A0F9L3E0"/>
<proteinExistence type="predicted"/>
<sequence length="95" mass="10611">MEIIKAKPTVATVSLTTANTEGSYELPQGTQEFWVKLRDVGYNLKVAMVEGDSGTTYFTVRSGETHKEQNVKTSKLTLFFQSPRANMTAEILSYK</sequence>
<protein>
    <submittedName>
        <fullName evidence="1">Uncharacterized protein</fullName>
    </submittedName>
</protein>
<gene>
    <name evidence="1" type="ORF">LCGC14_1260540</name>
</gene>
<accession>A0A0F9L3E0</accession>
<reference evidence="1" key="1">
    <citation type="journal article" date="2015" name="Nature">
        <title>Complex archaea that bridge the gap between prokaryotes and eukaryotes.</title>
        <authorList>
            <person name="Spang A."/>
            <person name="Saw J.H."/>
            <person name="Jorgensen S.L."/>
            <person name="Zaremba-Niedzwiedzka K."/>
            <person name="Martijn J."/>
            <person name="Lind A.E."/>
            <person name="van Eijk R."/>
            <person name="Schleper C."/>
            <person name="Guy L."/>
            <person name="Ettema T.J."/>
        </authorList>
    </citation>
    <scope>NUCLEOTIDE SEQUENCE</scope>
</reference>
<evidence type="ECO:0000313" key="1">
    <source>
        <dbReference type="EMBL" id="KKM88263.1"/>
    </source>
</evidence>
<organism evidence="1">
    <name type="scientific">marine sediment metagenome</name>
    <dbReference type="NCBI Taxonomy" id="412755"/>
    <lineage>
        <taxon>unclassified sequences</taxon>
        <taxon>metagenomes</taxon>
        <taxon>ecological metagenomes</taxon>
    </lineage>
</organism>
<dbReference type="EMBL" id="LAZR01006983">
    <property type="protein sequence ID" value="KKM88263.1"/>
    <property type="molecule type" value="Genomic_DNA"/>
</dbReference>
<comment type="caution">
    <text evidence="1">The sequence shown here is derived from an EMBL/GenBank/DDBJ whole genome shotgun (WGS) entry which is preliminary data.</text>
</comment>
<name>A0A0F9L3E0_9ZZZZ</name>